<dbReference type="InterPro" id="IPR018078">
    <property type="entry name" value="DNA-binding_RecF_CS"/>
</dbReference>
<dbReference type="eggNOG" id="COG1195">
    <property type="taxonomic scope" value="Bacteria"/>
</dbReference>
<dbReference type="InterPro" id="IPR027417">
    <property type="entry name" value="P-loop_NTPase"/>
</dbReference>
<dbReference type="InterPro" id="IPR003395">
    <property type="entry name" value="RecF/RecN/SMC_N"/>
</dbReference>
<keyword evidence="8 9" id="KW-0238">DNA-binding</keyword>
<dbReference type="Gene3D" id="3.40.50.300">
    <property type="entry name" value="P-loop containing nucleotide triphosphate hydrolases"/>
    <property type="match status" value="1"/>
</dbReference>
<evidence type="ECO:0000256" key="9">
    <source>
        <dbReference type="HAMAP-Rule" id="MF_00365"/>
    </source>
</evidence>
<dbReference type="GO" id="GO:0009432">
    <property type="term" value="P:SOS response"/>
    <property type="evidence" value="ECO:0007669"/>
    <property type="project" value="UniProtKB-UniRule"/>
</dbReference>
<evidence type="ECO:0000313" key="12">
    <source>
        <dbReference type="EMBL" id="AEI13701.1"/>
    </source>
</evidence>
<comment type="subcellular location">
    <subcellularLocation>
        <location evidence="1 9 10">Cytoplasm</location>
    </subcellularLocation>
</comment>
<evidence type="ECO:0000259" key="11">
    <source>
        <dbReference type="Pfam" id="PF02463"/>
    </source>
</evidence>
<dbReference type="GO" id="GO:0003697">
    <property type="term" value="F:single-stranded DNA binding"/>
    <property type="evidence" value="ECO:0007669"/>
    <property type="project" value="UniProtKB-UniRule"/>
</dbReference>
<dbReference type="GO" id="GO:0006302">
    <property type="term" value="P:double-strand break repair"/>
    <property type="evidence" value="ECO:0007669"/>
    <property type="project" value="TreeGrafter"/>
</dbReference>
<dbReference type="Proteomes" id="UP000006621">
    <property type="component" value="Chromosome"/>
</dbReference>
<evidence type="ECO:0000256" key="5">
    <source>
        <dbReference type="ARBA" id="ARBA00022705"/>
    </source>
</evidence>
<dbReference type="Gene3D" id="1.20.1050.90">
    <property type="entry name" value="RecF/RecN/SMC, N-terminal domain"/>
    <property type="match status" value="1"/>
</dbReference>
<evidence type="ECO:0000256" key="10">
    <source>
        <dbReference type="RuleBase" id="RU000578"/>
    </source>
</evidence>
<evidence type="ECO:0000256" key="6">
    <source>
        <dbReference type="ARBA" id="ARBA00022741"/>
    </source>
</evidence>
<dbReference type="InterPro" id="IPR001238">
    <property type="entry name" value="DNA-binding_RecF"/>
</dbReference>
<comment type="function">
    <text evidence="9 10">The RecF protein is involved in DNA metabolism; it is required for DNA replication and normal SOS inducibility. RecF binds preferentially to single-stranded, linear DNA. It also seems to bind ATP.</text>
</comment>
<dbReference type="GO" id="GO:0006260">
    <property type="term" value="P:DNA replication"/>
    <property type="evidence" value="ECO:0007669"/>
    <property type="project" value="UniProtKB-UniRule"/>
</dbReference>
<proteinExistence type="inferred from homology"/>
<accession>F8E6E5</accession>
<dbReference type="STRING" id="717231.Flexsi_0003"/>
<evidence type="ECO:0000256" key="3">
    <source>
        <dbReference type="ARBA" id="ARBA00020170"/>
    </source>
</evidence>
<organism evidence="12 13">
    <name type="scientific">Flexistipes sinusarabici (strain ATCC 49648 / DSM 4947 / MAS 10)</name>
    <dbReference type="NCBI Taxonomy" id="717231"/>
    <lineage>
        <taxon>Bacteria</taxon>
        <taxon>Pseudomonadati</taxon>
        <taxon>Deferribacterota</taxon>
        <taxon>Deferribacteres</taxon>
        <taxon>Deferribacterales</taxon>
        <taxon>Flexistipitaceae</taxon>
        <taxon>Flexistipes</taxon>
    </lineage>
</organism>
<dbReference type="NCBIfam" id="TIGR00611">
    <property type="entry name" value="recf"/>
    <property type="match status" value="1"/>
</dbReference>
<evidence type="ECO:0000256" key="4">
    <source>
        <dbReference type="ARBA" id="ARBA00022490"/>
    </source>
</evidence>
<sequence length="340" mass="40125">MFIQNLFLWNFRNHKELNLSFSENTNYIKGANAAGKTSIVEGISTALNLKSFRQSQLKNLVNFNSDNFFIETNIMRNFYDYDEYLYNIKFKYSNGSFVYENNKKIERVEDYIFNYPVLVYSPENEGLISENQEKKRKFLDKISFYTNKVHFNNLKNYNKLLKIKKGYLYHNHPDHRYLESITENMYNFSVDIQKSRKYVVNQINDKISEFYNNVPGKIENFYFIYEPAPVDIDKINEEITKKRVLSGAHLDRIYVFYNGKKYESFASFGQRKTFALCSLFTSVLIVEEFLNSGIIIILDDLEVGLDSSRINFFKGLLGKNQTFITGVSKRYFKDAKNIAL</sequence>
<comment type="similarity">
    <text evidence="2 9 10">Belongs to the RecF family.</text>
</comment>
<dbReference type="InterPro" id="IPR042174">
    <property type="entry name" value="RecF_2"/>
</dbReference>
<keyword evidence="13" id="KW-1185">Reference proteome</keyword>
<dbReference type="PANTHER" id="PTHR32182">
    <property type="entry name" value="DNA REPLICATION AND REPAIR PROTEIN RECF"/>
    <property type="match status" value="1"/>
</dbReference>
<dbReference type="PROSITE" id="PS00618">
    <property type="entry name" value="RECF_2"/>
    <property type="match status" value="1"/>
</dbReference>
<evidence type="ECO:0000256" key="8">
    <source>
        <dbReference type="ARBA" id="ARBA00023125"/>
    </source>
</evidence>
<keyword evidence="9 10" id="KW-0234">DNA repair</keyword>
<evidence type="ECO:0000313" key="13">
    <source>
        <dbReference type="Proteomes" id="UP000006621"/>
    </source>
</evidence>
<dbReference type="KEGG" id="fsi:Flexsi_0003"/>
<dbReference type="HAMAP" id="MF_00365">
    <property type="entry name" value="RecF"/>
    <property type="match status" value="1"/>
</dbReference>
<feature type="binding site" evidence="9">
    <location>
        <begin position="30"/>
        <end position="37"/>
    </location>
    <ligand>
        <name>ATP</name>
        <dbReference type="ChEBI" id="CHEBI:30616"/>
    </ligand>
</feature>
<name>F8E6E5_FLESM</name>
<keyword evidence="7 9" id="KW-0067">ATP-binding</keyword>
<gene>
    <name evidence="9" type="primary">recF</name>
    <name evidence="12" type="ordered locus">Flexsi_0003</name>
</gene>
<dbReference type="Pfam" id="PF02463">
    <property type="entry name" value="SMC_N"/>
    <property type="match status" value="1"/>
</dbReference>
<keyword evidence="9 10" id="KW-0742">SOS response</keyword>
<evidence type="ECO:0000256" key="2">
    <source>
        <dbReference type="ARBA" id="ARBA00008016"/>
    </source>
</evidence>
<dbReference type="HOGENOM" id="CLU_040267_0_1_0"/>
<dbReference type="EMBL" id="CP002858">
    <property type="protein sequence ID" value="AEI13701.1"/>
    <property type="molecule type" value="Genomic_DNA"/>
</dbReference>
<feature type="domain" description="RecF/RecN/SMC N-terminal" evidence="11">
    <location>
        <begin position="2"/>
        <end position="337"/>
    </location>
</feature>
<dbReference type="GO" id="GO:0005524">
    <property type="term" value="F:ATP binding"/>
    <property type="evidence" value="ECO:0007669"/>
    <property type="project" value="UniProtKB-UniRule"/>
</dbReference>
<evidence type="ECO:0000256" key="7">
    <source>
        <dbReference type="ARBA" id="ARBA00022840"/>
    </source>
</evidence>
<dbReference type="SUPFAM" id="SSF52540">
    <property type="entry name" value="P-loop containing nucleoside triphosphate hydrolases"/>
    <property type="match status" value="1"/>
</dbReference>
<dbReference type="GO" id="GO:0005737">
    <property type="term" value="C:cytoplasm"/>
    <property type="evidence" value="ECO:0007669"/>
    <property type="project" value="UniProtKB-SubCell"/>
</dbReference>
<dbReference type="PANTHER" id="PTHR32182:SF0">
    <property type="entry name" value="DNA REPLICATION AND REPAIR PROTEIN RECF"/>
    <property type="match status" value="1"/>
</dbReference>
<dbReference type="AlphaFoldDB" id="F8E6E5"/>
<protein>
    <recommendedName>
        <fullName evidence="3 9">DNA replication and repair protein RecF</fullName>
    </recommendedName>
</protein>
<keyword evidence="4 9" id="KW-0963">Cytoplasm</keyword>
<dbReference type="GO" id="GO:0000731">
    <property type="term" value="P:DNA synthesis involved in DNA repair"/>
    <property type="evidence" value="ECO:0007669"/>
    <property type="project" value="TreeGrafter"/>
</dbReference>
<reference evidence="12 13" key="1">
    <citation type="journal article" date="2011" name="Stand. Genomic Sci.">
        <title>Genome sequence of the moderately thermophilic halophile Flexistipes sinusarabici strain (MAS10).</title>
        <authorList>
            <person name="Lapidus A."/>
            <person name="Chertkov O."/>
            <person name="Nolan M."/>
            <person name="Lucas S."/>
            <person name="Hammon N."/>
            <person name="Deshpande S."/>
            <person name="Cheng J.F."/>
            <person name="Tapia R."/>
            <person name="Han C."/>
            <person name="Goodwin L."/>
            <person name="Pitluck S."/>
            <person name="Liolios K."/>
            <person name="Pagani I."/>
            <person name="Ivanova N."/>
            <person name="Huntemann M."/>
            <person name="Mavromatis K."/>
            <person name="Mikhailova N."/>
            <person name="Pati A."/>
            <person name="Chen A."/>
            <person name="Palaniappan K."/>
            <person name="Land M."/>
            <person name="Hauser L."/>
            <person name="Brambilla E.M."/>
            <person name="Rohde M."/>
            <person name="Abt B."/>
            <person name="Spring S."/>
            <person name="Goker M."/>
            <person name="Bristow J."/>
            <person name="Eisen J.A."/>
            <person name="Markowitz V."/>
            <person name="Hugenholtz P."/>
            <person name="Kyrpides N.C."/>
            <person name="Klenk H.P."/>
            <person name="Woyke T."/>
        </authorList>
    </citation>
    <scope>NUCLEOTIDE SEQUENCE [LARGE SCALE GENOMIC DNA]</scope>
    <source>
        <strain evidence="13">DSM 4947 / MAS 10</strain>
    </source>
</reference>
<keyword evidence="6 9" id="KW-0547">Nucleotide-binding</keyword>
<keyword evidence="9 10" id="KW-0227">DNA damage</keyword>
<keyword evidence="5 9" id="KW-0235">DNA replication</keyword>
<reference evidence="13" key="2">
    <citation type="submission" date="2011-06" db="EMBL/GenBank/DDBJ databases">
        <title>The complete genome of Flexistipes sinusarabici DSM 4947.</title>
        <authorList>
            <person name="Lucas S."/>
            <person name="Han J."/>
            <person name="Lapidus A."/>
            <person name="Bruce D."/>
            <person name="Goodwin L."/>
            <person name="Pitluck S."/>
            <person name="Peters L."/>
            <person name="Kyrpides N."/>
            <person name="Mavromatis K."/>
            <person name="Ivanova N."/>
            <person name="Mikhailova N."/>
            <person name="Chertkov O."/>
            <person name="Detter J.C."/>
            <person name="Tapia R."/>
            <person name="Han C."/>
            <person name="Land M."/>
            <person name="Hauser L."/>
            <person name="Markowitz V."/>
            <person name="Cheng J.-F."/>
            <person name="Hugenholtz P."/>
            <person name="Woyke T."/>
            <person name="Wu D."/>
            <person name="Spring S."/>
            <person name="Schroeder M."/>
            <person name="Brambilla E."/>
            <person name="Klenk H.-P."/>
            <person name="Eisen J.A."/>
        </authorList>
    </citation>
    <scope>NUCLEOTIDE SEQUENCE [LARGE SCALE GENOMIC DNA]</scope>
    <source>
        <strain evidence="13">DSM 4947 / MAS 10</strain>
    </source>
</reference>
<evidence type="ECO:0000256" key="1">
    <source>
        <dbReference type="ARBA" id="ARBA00004496"/>
    </source>
</evidence>